<sequence>MLAVLIVVSILDIILGYAKAFTLKIVDSSVGTAGILKHILMVSVPLLIYPLFFLGNALAAWNAFVVSIIASNAVSAMENWVQMGLPFPDGFKQYLRNNKKKLQQSLESQEKKDNE</sequence>
<proteinExistence type="inferred from homology"/>
<gene>
    <name evidence="7" type="ORF">B6254_1171</name>
</gene>
<accession>A0A2S1KRD4</accession>
<comment type="subcellular location">
    <subcellularLocation>
        <location evidence="1">Membrane</location>
        <topology evidence="1">Multi-pass membrane protein</topology>
    </subcellularLocation>
</comment>
<evidence type="ECO:0000256" key="2">
    <source>
        <dbReference type="ARBA" id="ARBA00022692"/>
    </source>
</evidence>
<feature type="transmembrane region" description="Helical" evidence="6">
    <location>
        <begin position="44"/>
        <end position="70"/>
    </location>
</feature>
<evidence type="ECO:0000256" key="3">
    <source>
        <dbReference type="ARBA" id="ARBA00022989"/>
    </source>
</evidence>
<evidence type="ECO:0000256" key="6">
    <source>
        <dbReference type="SAM" id="Phobius"/>
    </source>
</evidence>
<comment type="similarity">
    <text evidence="5">Belongs to the bacteriophage holin family. Cp-1 holin subfamily.</text>
</comment>
<organism evidence="7 8">
    <name type="scientific">Weissella cibaria</name>
    <dbReference type="NCBI Taxonomy" id="137591"/>
    <lineage>
        <taxon>Bacteria</taxon>
        <taxon>Bacillati</taxon>
        <taxon>Bacillota</taxon>
        <taxon>Bacilli</taxon>
        <taxon>Lactobacillales</taxon>
        <taxon>Lactobacillaceae</taxon>
        <taxon>Weissella</taxon>
    </lineage>
</organism>
<dbReference type="EMBL" id="CP020928">
    <property type="protein sequence ID" value="AWF95577.1"/>
    <property type="molecule type" value="Genomic_DNA"/>
</dbReference>
<keyword evidence="2 6" id="KW-0812">Transmembrane</keyword>
<dbReference type="Proteomes" id="UP000244870">
    <property type="component" value="Chromosome"/>
</dbReference>
<evidence type="ECO:0000313" key="7">
    <source>
        <dbReference type="EMBL" id="AWF95577.1"/>
    </source>
</evidence>
<protein>
    <recommendedName>
        <fullName evidence="9">Holin</fullName>
    </recommendedName>
</protein>
<reference evidence="7 8" key="1">
    <citation type="submission" date="2017-04" db="EMBL/GenBank/DDBJ databases">
        <title>Weissella cibaria strain m2 complete genome.</title>
        <authorList>
            <person name="Pan Q."/>
            <person name="Tan M."/>
            <person name="Yao F."/>
            <person name="Su S."/>
        </authorList>
    </citation>
    <scope>NUCLEOTIDE SEQUENCE [LARGE SCALE GENOMIC DNA]</scope>
    <source>
        <strain evidence="7 8">M2</strain>
    </source>
</reference>
<name>A0A2S1KRD4_9LACO</name>
<evidence type="ECO:0000313" key="8">
    <source>
        <dbReference type="Proteomes" id="UP000244870"/>
    </source>
</evidence>
<evidence type="ECO:0000256" key="1">
    <source>
        <dbReference type="ARBA" id="ARBA00004141"/>
    </source>
</evidence>
<dbReference type="InterPro" id="IPR006480">
    <property type="entry name" value="Phage_holin_4_1"/>
</dbReference>
<dbReference type="Pfam" id="PF05105">
    <property type="entry name" value="Phage_holin_4_1"/>
    <property type="match status" value="1"/>
</dbReference>
<dbReference type="GO" id="GO:0016020">
    <property type="term" value="C:membrane"/>
    <property type="evidence" value="ECO:0007669"/>
    <property type="project" value="UniProtKB-SubCell"/>
</dbReference>
<keyword evidence="4 6" id="KW-0472">Membrane</keyword>
<evidence type="ECO:0008006" key="9">
    <source>
        <dbReference type="Google" id="ProtNLM"/>
    </source>
</evidence>
<evidence type="ECO:0000256" key="5">
    <source>
        <dbReference type="ARBA" id="ARBA00023600"/>
    </source>
</evidence>
<keyword evidence="3 6" id="KW-1133">Transmembrane helix</keyword>
<dbReference type="NCBIfam" id="TIGR01593">
    <property type="entry name" value="holin_tox_secr"/>
    <property type="match status" value="1"/>
</dbReference>
<evidence type="ECO:0000256" key="4">
    <source>
        <dbReference type="ARBA" id="ARBA00023136"/>
    </source>
</evidence>
<dbReference type="AlphaFoldDB" id="A0A2S1KRD4"/>